<name>A0A0R3PMB3_ANGCS</name>
<evidence type="ECO:0000313" key="1">
    <source>
        <dbReference type="EMBL" id="VDM57598.1"/>
    </source>
</evidence>
<sequence>MNQNKQKRKKSYGNSLKKQKFSAQLFGNLFPDTSWLLPQSFTLLPSFPTQPISLFPTIQPQPAQPFNFFATVQPQPIQSFNFVTATTIERIEDVPNPDLEPGIFPTPNPRSWPVGPDWNDPRNTTIARPFPTAHLWSGVLQISQYH</sequence>
<keyword evidence="2" id="KW-1185">Reference proteome</keyword>
<dbReference type="WBParaSite" id="ACOC_0000601201-mRNA-1">
    <property type="protein sequence ID" value="ACOC_0000601201-mRNA-1"/>
    <property type="gene ID" value="ACOC_0000601201"/>
</dbReference>
<gene>
    <name evidence="1" type="ORF">ACOC_LOCUS6013</name>
</gene>
<dbReference type="AlphaFoldDB" id="A0A0R3PMB3"/>
<protein>
    <submittedName>
        <fullName evidence="1 3">Uncharacterized protein</fullName>
    </submittedName>
</protein>
<evidence type="ECO:0000313" key="3">
    <source>
        <dbReference type="WBParaSite" id="ACOC_0000601201-mRNA-1"/>
    </source>
</evidence>
<proteinExistence type="predicted"/>
<reference evidence="3" key="1">
    <citation type="submission" date="2017-02" db="UniProtKB">
        <authorList>
            <consortium name="WormBaseParasite"/>
        </authorList>
    </citation>
    <scope>IDENTIFICATION</scope>
</reference>
<accession>A0A0R3PMB3</accession>
<dbReference type="Proteomes" id="UP000267027">
    <property type="component" value="Unassembled WGS sequence"/>
</dbReference>
<dbReference type="EMBL" id="UYYA01003913">
    <property type="protein sequence ID" value="VDM57598.1"/>
    <property type="molecule type" value="Genomic_DNA"/>
</dbReference>
<dbReference type="OrthoDB" id="5875047at2759"/>
<reference evidence="1 2" key="2">
    <citation type="submission" date="2018-11" db="EMBL/GenBank/DDBJ databases">
        <authorList>
            <consortium name="Pathogen Informatics"/>
        </authorList>
    </citation>
    <scope>NUCLEOTIDE SEQUENCE [LARGE SCALE GENOMIC DNA]</scope>
    <source>
        <strain evidence="1 2">Costa Rica</strain>
    </source>
</reference>
<organism evidence="3">
    <name type="scientific">Angiostrongylus costaricensis</name>
    <name type="common">Nematode worm</name>
    <dbReference type="NCBI Taxonomy" id="334426"/>
    <lineage>
        <taxon>Eukaryota</taxon>
        <taxon>Metazoa</taxon>
        <taxon>Ecdysozoa</taxon>
        <taxon>Nematoda</taxon>
        <taxon>Chromadorea</taxon>
        <taxon>Rhabditida</taxon>
        <taxon>Rhabditina</taxon>
        <taxon>Rhabditomorpha</taxon>
        <taxon>Strongyloidea</taxon>
        <taxon>Metastrongylidae</taxon>
        <taxon>Angiostrongylus</taxon>
    </lineage>
</organism>
<evidence type="ECO:0000313" key="2">
    <source>
        <dbReference type="Proteomes" id="UP000267027"/>
    </source>
</evidence>